<feature type="compositionally biased region" description="Acidic residues" evidence="1">
    <location>
        <begin position="159"/>
        <end position="181"/>
    </location>
</feature>
<feature type="compositionally biased region" description="Acidic residues" evidence="1">
    <location>
        <begin position="358"/>
        <end position="375"/>
    </location>
</feature>
<keyword evidence="3" id="KW-1185">Reference proteome</keyword>
<gene>
    <name evidence="2" type="ORF">BN1708_003652</name>
</gene>
<feature type="compositionally biased region" description="Acidic residues" evidence="1">
    <location>
        <begin position="112"/>
        <end position="121"/>
    </location>
</feature>
<name>A0A0G4LNX5_VERLO</name>
<evidence type="ECO:0000313" key="3">
    <source>
        <dbReference type="Proteomes" id="UP000044602"/>
    </source>
</evidence>
<feature type="compositionally biased region" description="Basic and acidic residues" evidence="1">
    <location>
        <begin position="418"/>
        <end position="433"/>
    </location>
</feature>
<feature type="compositionally biased region" description="Basic and acidic residues" evidence="1">
    <location>
        <begin position="1"/>
        <end position="11"/>
    </location>
</feature>
<dbReference type="GO" id="GO:0000387">
    <property type="term" value="P:spliceosomal snRNP assembly"/>
    <property type="evidence" value="ECO:0007669"/>
    <property type="project" value="InterPro"/>
</dbReference>
<dbReference type="STRING" id="100787.A0A0G4LNX5"/>
<dbReference type="EMBL" id="CVQH01015557">
    <property type="protein sequence ID" value="CRK23380.1"/>
    <property type="molecule type" value="Genomic_DNA"/>
</dbReference>
<evidence type="ECO:0000256" key="1">
    <source>
        <dbReference type="SAM" id="MobiDB-lite"/>
    </source>
</evidence>
<feature type="compositionally biased region" description="Basic and acidic residues" evidence="1">
    <location>
        <begin position="122"/>
        <end position="131"/>
    </location>
</feature>
<accession>A0A0G4LNX5</accession>
<protein>
    <submittedName>
        <fullName evidence="2">Uncharacterized protein</fullName>
    </submittedName>
</protein>
<feature type="compositionally biased region" description="Polar residues" evidence="1">
    <location>
        <begin position="28"/>
        <end position="41"/>
    </location>
</feature>
<organism evidence="2 3">
    <name type="scientific">Verticillium longisporum</name>
    <name type="common">Verticillium dahliae var. longisporum</name>
    <dbReference type="NCBI Taxonomy" id="100787"/>
    <lineage>
        <taxon>Eukaryota</taxon>
        <taxon>Fungi</taxon>
        <taxon>Dikarya</taxon>
        <taxon>Ascomycota</taxon>
        <taxon>Pezizomycotina</taxon>
        <taxon>Sordariomycetes</taxon>
        <taxon>Hypocreomycetidae</taxon>
        <taxon>Glomerellales</taxon>
        <taxon>Plectosphaerellaceae</taxon>
        <taxon>Verticillium</taxon>
    </lineage>
</organism>
<dbReference type="AlphaFoldDB" id="A0A0G4LNX5"/>
<sequence>RSAMASKRDYADSASDNSVEPAAKRSKNQSNKARQHQNSHIDPTWGQKYVFGNHDGATTVPVDPELDFEDDGDAMAYLKSVRQEANGIPHLLVAPKIPIGPQLPTGFQPSTSDDELKEGEEDGHIDRGLYDEGTGDFRGRYVDGAYIGAPESWDHDAAYGDDPDDEDGAAWEGDAAEQDDDDASDAAIHEAYFASLLSHYSALRTLLHSKPPDEAVQNLSRTHSPFVGHFGPRSATFKIWDHRLRTADPSPVQVASMDKDSVLRVLRVLLSGSFLRRGGEIAERTSRWVWALLARLPDRGELNHVEMSWIRDLGRRAVLMNQSLADMANLREALEGDLGVHDAIDDSSDDEAVLEDMEVDENDGEVVDAGDAEDATADREDQAIHLREGRDVEQTEQGETDFSDNNKVPESEPLEPAVEPRVEPRRKETKDDDVQSEPMDCSEDGEASEGQVPRDSQAPQSEAENLESLEAMRSRILAELDTVEVQGAEEEAIEKQAAEDRWRARTNMRATLNMILTVAGDFYGQRDLLEFREPFTGM</sequence>
<reference evidence="2 3" key="1">
    <citation type="submission" date="2015-05" db="EMBL/GenBank/DDBJ databases">
        <authorList>
            <person name="Wang D.B."/>
            <person name="Wang M."/>
        </authorList>
    </citation>
    <scope>NUCLEOTIDE SEQUENCE [LARGE SCALE GENOMIC DNA]</scope>
    <source>
        <strain evidence="2">VL1</strain>
    </source>
</reference>
<dbReference type="Proteomes" id="UP000044602">
    <property type="component" value="Unassembled WGS sequence"/>
</dbReference>
<dbReference type="Gene3D" id="1.20.58.1070">
    <property type="match status" value="1"/>
</dbReference>
<feature type="compositionally biased region" description="Basic and acidic residues" evidence="1">
    <location>
        <begin position="376"/>
        <end position="393"/>
    </location>
</feature>
<feature type="region of interest" description="Disordered" evidence="1">
    <location>
        <begin position="1"/>
        <end position="67"/>
    </location>
</feature>
<evidence type="ECO:0000313" key="2">
    <source>
        <dbReference type="EMBL" id="CRK23380.1"/>
    </source>
</evidence>
<feature type="region of interest" description="Disordered" evidence="1">
    <location>
        <begin position="102"/>
        <end position="131"/>
    </location>
</feature>
<feature type="region of interest" description="Disordered" evidence="1">
    <location>
        <begin position="152"/>
        <end position="181"/>
    </location>
</feature>
<dbReference type="Pfam" id="PF04938">
    <property type="entry name" value="SIP1"/>
    <property type="match status" value="1"/>
</dbReference>
<feature type="non-terminal residue" evidence="2">
    <location>
        <position position="1"/>
    </location>
</feature>
<proteinExistence type="predicted"/>
<dbReference type="InterPro" id="IPR035426">
    <property type="entry name" value="Gemin2/Brr1"/>
</dbReference>
<feature type="region of interest" description="Disordered" evidence="1">
    <location>
        <begin position="358"/>
        <end position="467"/>
    </location>
</feature>